<dbReference type="EMBL" id="LAZR01048862">
    <property type="protein sequence ID" value="KKK90970.1"/>
    <property type="molecule type" value="Genomic_DNA"/>
</dbReference>
<feature type="region of interest" description="Disordered" evidence="1">
    <location>
        <begin position="19"/>
        <end position="46"/>
    </location>
</feature>
<organism evidence="2">
    <name type="scientific">marine sediment metagenome</name>
    <dbReference type="NCBI Taxonomy" id="412755"/>
    <lineage>
        <taxon>unclassified sequences</taxon>
        <taxon>metagenomes</taxon>
        <taxon>ecological metagenomes</taxon>
    </lineage>
</organism>
<gene>
    <name evidence="2" type="ORF">LCGC14_2717660</name>
</gene>
<evidence type="ECO:0000313" key="2">
    <source>
        <dbReference type="EMBL" id="KKK90970.1"/>
    </source>
</evidence>
<accession>A0A0F8ZYP4</accession>
<sequence length="175" mass="19927">MEKEHFEKVQRAITILQRQASKATEATLNVEEAKERQAEEAAEKAQAELDDAMGNMRLAHERLTDSTNSDAPARAEARAATRKAEADVGAARPAHTTTHKQWRDQVRATAIARKEHQRTKGEEARTHYLQEYWETLGSEQELDALLAELGVTDLRERREELRRQLEEVDNQLDGT</sequence>
<feature type="compositionally biased region" description="Basic and acidic residues" evidence="1">
    <location>
        <begin position="73"/>
        <end position="86"/>
    </location>
</feature>
<feature type="compositionally biased region" description="Basic and acidic residues" evidence="1">
    <location>
        <begin position="31"/>
        <end position="46"/>
    </location>
</feature>
<protein>
    <submittedName>
        <fullName evidence="2">Uncharacterized protein</fullName>
    </submittedName>
</protein>
<reference evidence="2" key="1">
    <citation type="journal article" date="2015" name="Nature">
        <title>Complex archaea that bridge the gap between prokaryotes and eukaryotes.</title>
        <authorList>
            <person name="Spang A."/>
            <person name="Saw J.H."/>
            <person name="Jorgensen S.L."/>
            <person name="Zaremba-Niedzwiedzka K."/>
            <person name="Martijn J."/>
            <person name="Lind A.E."/>
            <person name="van Eijk R."/>
            <person name="Schleper C."/>
            <person name="Guy L."/>
            <person name="Ettema T.J."/>
        </authorList>
    </citation>
    <scope>NUCLEOTIDE SEQUENCE</scope>
</reference>
<dbReference type="AlphaFoldDB" id="A0A0F8ZYP4"/>
<comment type="caution">
    <text evidence="2">The sequence shown here is derived from an EMBL/GenBank/DDBJ whole genome shotgun (WGS) entry which is preliminary data.</text>
</comment>
<feature type="region of interest" description="Disordered" evidence="1">
    <location>
        <begin position="61"/>
        <end position="104"/>
    </location>
</feature>
<evidence type="ECO:0000256" key="1">
    <source>
        <dbReference type="SAM" id="MobiDB-lite"/>
    </source>
</evidence>
<proteinExistence type="predicted"/>
<name>A0A0F8ZYP4_9ZZZZ</name>